<evidence type="ECO:0000313" key="1">
    <source>
        <dbReference type="EMBL" id="PNR34089.1"/>
    </source>
</evidence>
<dbReference type="Proteomes" id="UP000006727">
    <property type="component" value="Chromosome 19"/>
</dbReference>
<organism evidence="1">
    <name type="scientific">Physcomitrium patens</name>
    <name type="common">Spreading-leaved earth moss</name>
    <name type="synonym">Physcomitrella patens</name>
    <dbReference type="NCBI Taxonomy" id="3218"/>
    <lineage>
        <taxon>Eukaryota</taxon>
        <taxon>Viridiplantae</taxon>
        <taxon>Streptophyta</taxon>
        <taxon>Embryophyta</taxon>
        <taxon>Bryophyta</taxon>
        <taxon>Bryophytina</taxon>
        <taxon>Bryopsida</taxon>
        <taxon>Funariidae</taxon>
        <taxon>Funariales</taxon>
        <taxon>Funariaceae</taxon>
        <taxon>Physcomitrium</taxon>
    </lineage>
</organism>
<protein>
    <submittedName>
        <fullName evidence="1 2">Uncharacterized protein</fullName>
    </submittedName>
</protein>
<gene>
    <name evidence="1" type="ORF">PHYPA_023905</name>
</gene>
<keyword evidence="3" id="KW-1185">Reference proteome</keyword>
<evidence type="ECO:0000313" key="2">
    <source>
        <dbReference type="EnsemblPlants" id="PAC:32939006.CDS.1"/>
    </source>
</evidence>
<sequence length="56" mass="6590">MPSDDRWFSSYEQDFMASRSTEVAPDSFYSSHVGQLRFLHIPATNFDSQDYFKLFS</sequence>
<reference evidence="1 3" key="2">
    <citation type="journal article" date="2018" name="Plant J.">
        <title>The Physcomitrella patens chromosome-scale assembly reveals moss genome structure and evolution.</title>
        <authorList>
            <person name="Lang D."/>
            <person name="Ullrich K.K."/>
            <person name="Murat F."/>
            <person name="Fuchs J."/>
            <person name="Jenkins J."/>
            <person name="Haas F.B."/>
            <person name="Piednoel M."/>
            <person name="Gundlach H."/>
            <person name="Van Bel M."/>
            <person name="Meyberg R."/>
            <person name="Vives C."/>
            <person name="Morata J."/>
            <person name="Symeonidi A."/>
            <person name="Hiss M."/>
            <person name="Muchero W."/>
            <person name="Kamisugi Y."/>
            <person name="Saleh O."/>
            <person name="Blanc G."/>
            <person name="Decker E.L."/>
            <person name="van Gessel N."/>
            <person name="Grimwood J."/>
            <person name="Hayes R.D."/>
            <person name="Graham S.W."/>
            <person name="Gunter L.E."/>
            <person name="McDaniel S.F."/>
            <person name="Hoernstein S.N.W."/>
            <person name="Larsson A."/>
            <person name="Li F.W."/>
            <person name="Perroud P.F."/>
            <person name="Phillips J."/>
            <person name="Ranjan P."/>
            <person name="Rokshar D.S."/>
            <person name="Rothfels C.J."/>
            <person name="Schneider L."/>
            <person name="Shu S."/>
            <person name="Stevenson D.W."/>
            <person name="Thummler F."/>
            <person name="Tillich M."/>
            <person name="Villarreal Aguilar J.C."/>
            <person name="Widiez T."/>
            <person name="Wong G.K."/>
            <person name="Wymore A."/>
            <person name="Zhang Y."/>
            <person name="Zimmer A.D."/>
            <person name="Quatrano R.S."/>
            <person name="Mayer K.F.X."/>
            <person name="Goodstein D."/>
            <person name="Casacuberta J.M."/>
            <person name="Vandepoele K."/>
            <person name="Reski R."/>
            <person name="Cuming A.C."/>
            <person name="Tuskan G.A."/>
            <person name="Maumus F."/>
            <person name="Salse J."/>
            <person name="Schmutz J."/>
            <person name="Rensing S.A."/>
        </authorList>
    </citation>
    <scope>NUCLEOTIDE SEQUENCE [LARGE SCALE GENOMIC DNA]</scope>
    <source>
        <strain evidence="2 3">cv. Gransden 2004</strain>
    </source>
</reference>
<proteinExistence type="predicted"/>
<reference evidence="1 3" key="1">
    <citation type="journal article" date="2008" name="Science">
        <title>The Physcomitrella genome reveals evolutionary insights into the conquest of land by plants.</title>
        <authorList>
            <person name="Rensing S."/>
            <person name="Lang D."/>
            <person name="Zimmer A."/>
            <person name="Terry A."/>
            <person name="Salamov A."/>
            <person name="Shapiro H."/>
            <person name="Nishiyama T."/>
            <person name="Perroud P.-F."/>
            <person name="Lindquist E."/>
            <person name="Kamisugi Y."/>
            <person name="Tanahashi T."/>
            <person name="Sakakibara K."/>
            <person name="Fujita T."/>
            <person name="Oishi K."/>
            <person name="Shin-I T."/>
            <person name="Kuroki Y."/>
            <person name="Toyoda A."/>
            <person name="Suzuki Y."/>
            <person name="Hashimoto A."/>
            <person name="Yamaguchi K."/>
            <person name="Sugano A."/>
            <person name="Kohara Y."/>
            <person name="Fujiyama A."/>
            <person name="Anterola A."/>
            <person name="Aoki S."/>
            <person name="Ashton N."/>
            <person name="Barbazuk W.B."/>
            <person name="Barker E."/>
            <person name="Bennetzen J."/>
            <person name="Bezanilla M."/>
            <person name="Blankenship R."/>
            <person name="Cho S.H."/>
            <person name="Dutcher S."/>
            <person name="Estelle M."/>
            <person name="Fawcett J.A."/>
            <person name="Gundlach H."/>
            <person name="Hanada K."/>
            <person name="Heyl A."/>
            <person name="Hicks K.A."/>
            <person name="Hugh J."/>
            <person name="Lohr M."/>
            <person name="Mayer K."/>
            <person name="Melkozernov A."/>
            <person name="Murata T."/>
            <person name="Nelson D."/>
            <person name="Pils B."/>
            <person name="Prigge M."/>
            <person name="Reiss B."/>
            <person name="Renner T."/>
            <person name="Rombauts S."/>
            <person name="Rushton P."/>
            <person name="Sanderfoot A."/>
            <person name="Schween G."/>
            <person name="Shiu S.-H."/>
            <person name="Stueber K."/>
            <person name="Theodoulou F.L."/>
            <person name="Tu H."/>
            <person name="Van de Peer Y."/>
            <person name="Verrier P.J."/>
            <person name="Waters E."/>
            <person name="Wood A."/>
            <person name="Yang L."/>
            <person name="Cove D."/>
            <person name="Cuming A."/>
            <person name="Hasebe M."/>
            <person name="Lucas S."/>
            <person name="Mishler D.B."/>
            <person name="Reski R."/>
            <person name="Grigoriev I."/>
            <person name="Quatrano R.S."/>
            <person name="Boore J.L."/>
        </authorList>
    </citation>
    <scope>NUCLEOTIDE SEQUENCE [LARGE SCALE GENOMIC DNA]</scope>
    <source>
        <strain evidence="2 3">cv. Gransden 2004</strain>
    </source>
</reference>
<dbReference type="Gramene" id="Pp3c19_8970V3.1">
    <property type="protein sequence ID" value="PAC:32939006.CDS.1"/>
    <property type="gene ID" value="Pp3c19_8970"/>
</dbReference>
<dbReference type="EMBL" id="ABEU02000019">
    <property type="protein sequence ID" value="PNR34089.1"/>
    <property type="molecule type" value="Genomic_DNA"/>
</dbReference>
<dbReference type="InParanoid" id="A0A2K1IXT3"/>
<dbReference type="AlphaFoldDB" id="A0A2K1IXT3"/>
<accession>A0A2K1IXT3</accession>
<reference evidence="2" key="3">
    <citation type="submission" date="2020-12" db="UniProtKB">
        <authorList>
            <consortium name="EnsemblPlants"/>
        </authorList>
    </citation>
    <scope>IDENTIFICATION</scope>
</reference>
<evidence type="ECO:0000313" key="3">
    <source>
        <dbReference type="Proteomes" id="UP000006727"/>
    </source>
</evidence>
<dbReference type="EnsemblPlants" id="Pp3c19_8970V3.1">
    <property type="protein sequence ID" value="PAC:32939006.CDS.1"/>
    <property type="gene ID" value="Pp3c19_8970"/>
</dbReference>
<name>A0A2K1IXT3_PHYPA</name>